<evidence type="ECO:0000313" key="2">
    <source>
        <dbReference type="Proteomes" id="UP001163223"/>
    </source>
</evidence>
<keyword evidence="2" id="KW-1185">Reference proteome</keyword>
<name>A0ACD4NJZ2_9HYPH</name>
<protein>
    <submittedName>
        <fullName evidence="1">Molybdopterin-dependent oxidoreductase</fullName>
    </submittedName>
</protein>
<proteinExistence type="predicted"/>
<dbReference type="Proteomes" id="UP001163223">
    <property type="component" value="Chromosome"/>
</dbReference>
<accession>A0ACD4NJZ2</accession>
<reference evidence="1" key="1">
    <citation type="submission" date="2022-11" db="EMBL/GenBank/DDBJ databases">
        <title>beta-Carotene-producing bacterium, Jeongeuplla avenae sp. nov., alleviates the salt stress of Arabidopsis seedlings.</title>
        <authorList>
            <person name="Jiang L."/>
            <person name="Lee J."/>
        </authorList>
    </citation>
    <scope>NUCLEOTIDE SEQUENCE</scope>
    <source>
        <strain evidence="1">DY_R2A_6</strain>
    </source>
</reference>
<sequence length="176" mass="19259">MSFHPSRRRALGILAVASFLAATSRAVAAPSVLPRPLGKPILRVGGRIKVVNDGMEAVFDRDMLEALGARSFATATPWTEGVPVWEGVPLSVLMDHLGAEGTTIRATALNDYVTELPMKELASDGAILAMRRDGQPMPVSDKGPLFVVYPFDQRRDLKRQDVFARCAWQLARLDVF</sequence>
<evidence type="ECO:0000313" key="1">
    <source>
        <dbReference type="EMBL" id="WAJ27016.1"/>
    </source>
</evidence>
<dbReference type="EMBL" id="CP113520">
    <property type="protein sequence ID" value="WAJ27016.1"/>
    <property type="molecule type" value="Genomic_DNA"/>
</dbReference>
<organism evidence="1 2">
    <name type="scientific">Antarcticirhabdus aurantiaca</name>
    <dbReference type="NCBI Taxonomy" id="2606717"/>
    <lineage>
        <taxon>Bacteria</taxon>
        <taxon>Pseudomonadati</taxon>
        <taxon>Pseudomonadota</taxon>
        <taxon>Alphaproteobacteria</taxon>
        <taxon>Hyphomicrobiales</taxon>
        <taxon>Aurantimonadaceae</taxon>
        <taxon>Antarcticirhabdus</taxon>
    </lineage>
</organism>
<gene>
    <name evidence="1" type="ORF">OXU80_19415</name>
</gene>